<dbReference type="AlphaFoldDB" id="A0AAW1QVT7"/>
<comment type="caution">
    <text evidence="1">The sequence shown here is derived from an EMBL/GenBank/DDBJ whole genome shotgun (WGS) entry which is preliminary data.</text>
</comment>
<keyword evidence="2" id="KW-1185">Reference proteome</keyword>
<evidence type="ECO:0000313" key="2">
    <source>
        <dbReference type="Proteomes" id="UP001438707"/>
    </source>
</evidence>
<protein>
    <submittedName>
        <fullName evidence="1">Uncharacterized protein</fullName>
    </submittedName>
</protein>
<proteinExistence type="predicted"/>
<reference evidence="1 2" key="1">
    <citation type="journal article" date="2024" name="Nat. Commun.">
        <title>Phylogenomics reveals the evolutionary origins of lichenization in chlorophyte algae.</title>
        <authorList>
            <person name="Puginier C."/>
            <person name="Libourel C."/>
            <person name="Otte J."/>
            <person name="Skaloud P."/>
            <person name="Haon M."/>
            <person name="Grisel S."/>
            <person name="Petersen M."/>
            <person name="Berrin J.G."/>
            <person name="Delaux P.M."/>
            <person name="Dal Grande F."/>
            <person name="Keller J."/>
        </authorList>
    </citation>
    <scope>NUCLEOTIDE SEQUENCE [LARGE SCALE GENOMIC DNA]</scope>
    <source>
        <strain evidence="1 2">SAG 2145</strain>
    </source>
</reference>
<evidence type="ECO:0000313" key="1">
    <source>
        <dbReference type="EMBL" id="KAK9825571.1"/>
    </source>
</evidence>
<name>A0AAW1QVT7_9CHLO</name>
<dbReference type="EMBL" id="JALJOS010000024">
    <property type="protein sequence ID" value="KAK9825571.1"/>
    <property type="molecule type" value="Genomic_DNA"/>
</dbReference>
<accession>A0AAW1QVT7</accession>
<gene>
    <name evidence="1" type="ORF">WJX74_006978</name>
</gene>
<sequence>MLCSVDFHPNHYEVSVCTAGQQAYRVWSTLDPLHRLSPEPELPNRFHLVCRSPQQHRNDRVVKHADLVARMGTRAEEPTPADPDQPMSMVPMMFIVDDRPEVHPLVLLISVLAQQHKWMYLRPIVHNEHHGDRRHGLIGVYR</sequence>
<dbReference type="Proteomes" id="UP001438707">
    <property type="component" value="Unassembled WGS sequence"/>
</dbReference>
<organism evidence="1 2">
    <name type="scientific">Apatococcus lobatus</name>
    <dbReference type="NCBI Taxonomy" id="904363"/>
    <lineage>
        <taxon>Eukaryota</taxon>
        <taxon>Viridiplantae</taxon>
        <taxon>Chlorophyta</taxon>
        <taxon>core chlorophytes</taxon>
        <taxon>Trebouxiophyceae</taxon>
        <taxon>Chlorellales</taxon>
        <taxon>Chlorellaceae</taxon>
        <taxon>Apatococcus</taxon>
    </lineage>
</organism>